<dbReference type="STRING" id="1891926.Fuma_06267"/>
<dbReference type="Proteomes" id="UP000187735">
    <property type="component" value="Chromosome"/>
</dbReference>
<dbReference type="EMBL" id="CP017641">
    <property type="protein sequence ID" value="APZ96597.1"/>
    <property type="molecule type" value="Genomic_DNA"/>
</dbReference>
<reference evidence="1 2" key="1">
    <citation type="journal article" date="2016" name="Front. Microbiol.">
        <title>Fuerstia marisgermanicae gen. nov., sp. nov., an Unusual Member of the Phylum Planctomycetes from the German Wadden Sea.</title>
        <authorList>
            <person name="Kohn T."/>
            <person name="Heuer A."/>
            <person name="Jogler M."/>
            <person name="Vollmers J."/>
            <person name="Boedeker C."/>
            <person name="Bunk B."/>
            <person name="Rast P."/>
            <person name="Borchert D."/>
            <person name="Glockner I."/>
            <person name="Freese H.M."/>
            <person name="Klenk H.P."/>
            <person name="Overmann J."/>
            <person name="Kaster A.K."/>
            <person name="Rohde M."/>
            <person name="Wiegand S."/>
            <person name="Jogler C."/>
        </authorList>
    </citation>
    <scope>NUCLEOTIDE SEQUENCE [LARGE SCALE GENOMIC DNA]</scope>
    <source>
        <strain evidence="1 2">NH11</strain>
    </source>
</reference>
<dbReference type="KEGG" id="fmr:Fuma_06267"/>
<organism evidence="1 2">
    <name type="scientific">Fuerstiella marisgermanici</name>
    <dbReference type="NCBI Taxonomy" id="1891926"/>
    <lineage>
        <taxon>Bacteria</taxon>
        <taxon>Pseudomonadati</taxon>
        <taxon>Planctomycetota</taxon>
        <taxon>Planctomycetia</taxon>
        <taxon>Planctomycetales</taxon>
        <taxon>Planctomycetaceae</taxon>
        <taxon>Fuerstiella</taxon>
    </lineage>
</organism>
<evidence type="ECO:0000313" key="2">
    <source>
        <dbReference type="Proteomes" id="UP000187735"/>
    </source>
</evidence>
<sequence>MMPGDTEPRCKTDVSSYPWSTARLLIATALLVRTRGTLSACVPLTEKWPAARILANA</sequence>
<gene>
    <name evidence="1" type="ORF">Fuma_06267</name>
</gene>
<protein>
    <submittedName>
        <fullName evidence="1">Uncharacterized protein</fullName>
    </submittedName>
</protein>
<dbReference type="AlphaFoldDB" id="A0A1P8WRA6"/>
<proteinExistence type="predicted"/>
<keyword evidence="2" id="KW-1185">Reference proteome</keyword>
<evidence type="ECO:0000313" key="1">
    <source>
        <dbReference type="EMBL" id="APZ96597.1"/>
    </source>
</evidence>
<name>A0A1P8WRA6_9PLAN</name>
<accession>A0A1P8WRA6</accession>